<dbReference type="Gene3D" id="2.60.40.1220">
    <property type="match status" value="1"/>
</dbReference>
<organism evidence="9 10">
    <name type="scientific">Cellulomonas flavigena (strain ATCC 482 / DSM 20109 / BCRC 11376 / JCM 18109 / NBRC 3775 / NCIMB 8073 / NRS 134)</name>
    <dbReference type="NCBI Taxonomy" id="446466"/>
    <lineage>
        <taxon>Bacteria</taxon>
        <taxon>Bacillati</taxon>
        <taxon>Actinomycetota</taxon>
        <taxon>Actinomycetes</taxon>
        <taxon>Micrococcales</taxon>
        <taxon>Cellulomonadaceae</taxon>
        <taxon>Cellulomonas</taxon>
    </lineage>
</organism>
<sequence>MPSVVPSVGPRAARRVGALAALVLLLAVLGASPASAHNTLRSSDPADGATVATVPPQVTLTFDQEALDLGTQVVVTGPDGVVVSDGPVQLVDTSVVQPLVATLPAGAYTVEWRVTSADGHPLSGALTFTASEAAGAVAAPAPDVPAEDPAAGPTEAATTAAGPSPDATATADAPVVDGDDLGGAADDVVTTAGPAISQEGVSPGVWIAVAMGTLAAVGGGVAAMVATQRRADAADRAGGDRTAAAAGSAPGGTAADGPGVAGSSGDGADGHPAGGADGGTSTSD</sequence>
<feature type="domain" description="CopC" evidence="8">
    <location>
        <begin position="37"/>
        <end position="129"/>
    </location>
</feature>
<dbReference type="InterPro" id="IPR014755">
    <property type="entry name" value="Cu-Rt/internalin_Ig-like"/>
</dbReference>
<keyword evidence="3 7" id="KW-0732">Signal</keyword>
<evidence type="ECO:0000256" key="2">
    <source>
        <dbReference type="ARBA" id="ARBA00022723"/>
    </source>
</evidence>
<keyword evidence="6" id="KW-0812">Transmembrane</keyword>
<proteinExistence type="predicted"/>
<feature type="region of interest" description="Disordered" evidence="5">
    <location>
        <begin position="235"/>
        <end position="284"/>
    </location>
</feature>
<accession>D5UCM2</accession>
<reference evidence="9 10" key="1">
    <citation type="journal article" date="2010" name="Stand. Genomic Sci.">
        <title>Complete genome sequence of Cellulomonas flavigena type strain (134).</title>
        <authorList>
            <person name="Abt B."/>
            <person name="Foster B."/>
            <person name="Lapidus A."/>
            <person name="Clum A."/>
            <person name="Sun H."/>
            <person name="Pukall R."/>
            <person name="Lucas S."/>
            <person name="Glavina Del Rio T."/>
            <person name="Nolan M."/>
            <person name="Tice H."/>
            <person name="Cheng J.F."/>
            <person name="Pitluck S."/>
            <person name="Liolios K."/>
            <person name="Ivanova N."/>
            <person name="Mavromatis K."/>
            <person name="Ovchinnikova G."/>
            <person name="Pati A."/>
            <person name="Goodwin L."/>
            <person name="Chen A."/>
            <person name="Palaniappan K."/>
            <person name="Land M."/>
            <person name="Hauser L."/>
            <person name="Chang Y.J."/>
            <person name="Jeffries C.D."/>
            <person name="Rohde M."/>
            <person name="Goker M."/>
            <person name="Woyke T."/>
            <person name="Bristow J."/>
            <person name="Eisen J.A."/>
            <person name="Markowitz V."/>
            <person name="Hugenholtz P."/>
            <person name="Kyrpides N.C."/>
            <person name="Klenk H.P."/>
        </authorList>
    </citation>
    <scope>NUCLEOTIDE SEQUENCE [LARGE SCALE GENOMIC DNA]</scope>
    <source>
        <strain evidence="10">ATCC 482 / DSM 20109 / BCRC 11376 / JCM 18109 / NBRC 3775 / NCIMB 8073 / NRS 134</strain>
    </source>
</reference>
<feature type="compositionally biased region" description="Low complexity" evidence="5">
    <location>
        <begin position="147"/>
        <end position="178"/>
    </location>
</feature>
<dbReference type="GO" id="GO:0046688">
    <property type="term" value="P:response to copper ion"/>
    <property type="evidence" value="ECO:0007669"/>
    <property type="project" value="InterPro"/>
</dbReference>
<evidence type="ECO:0000313" key="10">
    <source>
        <dbReference type="Proteomes" id="UP000000849"/>
    </source>
</evidence>
<keyword evidence="4" id="KW-0186">Copper</keyword>
<dbReference type="AlphaFoldDB" id="D5UCM2"/>
<evidence type="ECO:0000256" key="3">
    <source>
        <dbReference type="ARBA" id="ARBA00022729"/>
    </source>
</evidence>
<dbReference type="GO" id="GO:0030313">
    <property type="term" value="C:cell envelope"/>
    <property type="evidence" value="ECO:0007669"/>
    <property type="project" value="UniProtKB-SubCell"/>
</dbReference>
<keyword evidence="10" id="KW-1185">Reference proteome</keyword>
<dbReference type="STRING" id="446466.Cfla_3378"/>
<dbReference type="Proteomes" id="UP000000849">
    <property type="component" value="Chromosome"/>
</dbReference>
<dbReference type="eggNOG" id="COG2372">
    <property type="taxonomic scope" value="Bacteria"/>
</dbReference>
<evidence type="ECO:0000256" key="7">
    <source>
        <dbReference type="SAM" id="SignalP"/>
    </source>
</evidence>
<keyword evidence="6" id="KW-0472">Membrane</keyword>
<feature type="transmembrane region" description="Helical" evidence="6">
    <location>
        <begin position="205"/>
        <end position="226"/>
    </location>
</feature>
<dbReference type="GO" id="GO:0005886">
    <property type="term" value="C:plasma membrane"/>
    <property type="evidence" value="ECO:0007669"/>
    <property type="project" value="TreeGrafter"/>
</dbReference>
<dbReference type="GO" id="GO:0005507">
    <property type="term" value="F:copper ion binding"/>
    <property type="evidence" value="ECO:0007669"/>
    <property type="project" value="InterPro"/>
</dbReference>
<evidence type="ECO:0000256" key="1">
    <source>
        <dbReference type="ARBA" id="ARBA00004196"/>
    </source>
</evidence>
<comment type="subcellular location">
    <subcellularLocation>
        <location evidence="1">Cell envelope</location>
    </subcellularLocation>
</comment>
<name>D5UCM2_CELFN</name>
<evidence type="ECO:0000256" key="5">
    <source>
        <dbReference type="SAM" id="MobiDB-lite"/>
    </source>
</evidence>
<feature type="chain" id="PRO_5003077380" evidence="7">
    <location>
        <begin position="37"/>
        <end position="284"/>
    </location>
</feature>
<feature type="signal peptide" evidence="7">
    <location>
        <begin position="1"/>
        <end position="36"/>
    </location>
</feature>
<evidence type="ECO:0000259" key="8">
    <source>
        <dbReference type="Pfam" id="PF04234"/>
    </source>
</evidence>
<dbReference type="InterPro" id="IPR014756">
    <property type="entry name" value="Ig_E-set"/>
</dbReference>
<evidence type="ECO:0000256" key="4">
    <source>
        <dbReference type="ARBA" id="ARBA00023008"/>
    </source>
</evidence>
<dbReference type="PANTHER" id="PTHR34820">
    <property type="entry name" value="INNER MEMBRANE PROTEIN YEBZ"/>
    <property type="match status" value="1"/>
</dbReference>
<dbReference type="InterPro" id="IPR007348">
    <property type="entry name" value="CopC_dom"/>
</dbReference>
<dbReference type="InterPro" id="IPR032694">
    <property type="entry name" value="CopC/D"/>
</dbReference>
<dbReference type="PANTHER" id="PTHR34820:SF4">
    <property type="entry name" value="INNER MEMBRANE PROTEIN YEBZ"/>
    <property type="match status" value="1"/>
</dbReference>
<evidence type="ECO:0000313" key="9">
    <source>
        <dbReference type="EMBL" id="ADG76257.1"/>
    </source>
</evidence>
<gene>
    <name evidence="9" type="ordered locus">Cfla_3378</name>
</gene>
<dbReference type="GO" id="GO:0042597">
    <property type="term" value="C:periplasmic space"/>
    <property type="evidence" value="ECO:0007669"/>
    <property type="project" value="InterPro"/>
</dbReference>
<keyword evidence="6" id="KW-1133">Transmembrane helix</keyword>
<dbReference type="KEGG" id="cfl:Cfla_3378"/>
<dbReference type="GO" id="GO:0006825">
    <property type="term" value="P:copper ion transport"/>
    <property type="evidence" value="ECO:0007669"/>
    <property type="project" value="InterPro"/>
</dbReference>
<feature type="compositionally biased region" description="Gly residues" evidence="5">
    <location>
        <begin position="259"/>
        <end position="278"/>
    </location>
</feature>
<evidence type="ECO:0000256" key="6">
    <source>
        <dbReference type="SAM" id="Phobius"/>
    </source>
</evidence>
<protein>
    <submittedName>
        <fullName evidence="9">Copper resistance protein CopC</fullName>
    </submittedName>
</protein>
<feature type="region of interest" description="Disordered" evidence="5">
    <location>
        <begin position="138"/>
        <end position="178"/>
    </location>
</feature>
<keyword evidence="2" id="KW-0479">Metal-binding</keyword>
<feature type="compositionally biased region" description="Low complexity" evidence="5">
    <location>
        <begin position="240"/>
        <end position="258"/>
    </location>
</feature>
<dbReference type="SUPFAM" id="SSF81296">
    <property type="entry name" value="E set domains"/>
    <property type="match status" value="1"/>
</dbReference>
<dbReference type="HOGENOM" id="CLU_087859_0_0_11"/>
<dbReference type="RefSeq" id="WP_013118586.1">
    <property type="nucleotide sequence ID" value="NC_014151.1"/>
</dbReference>
<dbReference type="EMBL" id="CP001964">
    <property type="protein sequence ID" value="ADG76257.1"/>
    <property type="molecule type" value="Genomic_DNA"/>
</dbReference>
<dbReference type="Pfam" id="PF04234">
    <property type="entry name" value="CopC"/>
    <property type="match status" value="1"/>
</dbReference>